<reference evidence="2" key="1">
    <citation type="journal article" date="2022" name="Mol. Ecol. Resour.">
        <title>The genomes of chicory, endive, great burdock and yacon provide insights into Asteraceae palaeo-polyploidization history and plant inulin production.</title>
        <authorList>
            <person name="Fan W."/>
            <person name="Wang S."/>
            <person name="Wang H."/>
            <person name="Wang A."/>
            <person name="Jiang F."/>
            <person name="Liu H."/>
            <person name="Zhao H."/>
            <person name="Xu D."/>
            <person name="Zhang Y."/>
        </authorList>
    </citation>
    <scope>NUCLEOTIDE SEQUENCE [LARGE SCALE GENOMIC DNA]</scope>
    <source>
        <strain evidence="2">cv. Niubang</strain>
    </source>
</reference>
<proteinExistence type="predicted"/>
<dbReference type="EMBL" id="CM042061">
    <property type="protein sequence ID" value="KAI3672637.1"/>
    <property type="molecule type" value="Genomic_DNA"/>
</dbReference>
<gene>
    <name evidence="1" type="ORF">L6452_38733</name>
</gene>
<name>A0ACB8XPW1_ARCLA</name>
<comment type="caution">
    <text evidence="1">The sequence shown here is derived from an EMBL/GenBank/DDBJ whole genome shotgun (WGS) entry which is preliminary data.</text>
</comment>
<protein>
    <submittedName>
        <fullName evidence="1">Uncharacterized protein</fullName>
    </submittedName>
</protein>
<reference evidence="1 2" key="2">
    <citation type="journal article" date="2022" name="Mol. Ecol. Resour.">
        <title>The genomes of chicory, endive, great burdock and yacon provide insights into Asteraceae paleo-polyploidization history and plant inulin production.</title>
        <authorList>
            <person name="Fan W."/>
            <person name="Wang S."/>
            <person name="Wang H."/>
            <person name="Wang A."/>
            <person name="Jiang F."/>
            <person name="Liu H."/>
            <person name="Zhao H."/>
            <person name="Xu D."/>
            <person name="Zhang Y."/>
        </authorList>
    </citation>
    <scope>NUCLEOTIDE SEQUENCE [LARGE SCALE GENOMIC DNA]</scope>
    <source>
        <strain evidence="2">cv. Niubang</strain>
    </source>
</reference>
<accession>A0ACB8XPW1</accession>
<keyword evidence="2" id="KW-1185">Reference proteome</keyword>
<dbReference type="Proteomes" id="UP001055879">
    <property type="component" value="Linkage Group LG15"/>
</dbReference>
<organism evidence="1 2">
    <name type="scientific">Arctium lappa</name>
    <name type="common">Greater burdock</name>
    <name type="synonym">Lappa major</name>
    <dbReference type="NCBI Taxonomy" id="4217"/>
    <lineage>
        <taxon>Eukaryota</taxon>
        <taxon>Viridiplantae</taxon>
        <taxon>Streptophyta</taxon>
        <taxon>Embryophyta</taxon>
        <taxon>Tracheophyta</taxon>
        <taxon>Spermatophyta</taxon>
        <taxon>Magnoliopsida</taxon>
        <taxon>eudicotyledons</taxon>
        <taxon>Gunneridae</taxon>
        <taxon>Pentapetalae</taxon>
        <taxon>asterids</taxon>
        <taxon>campanulids</taxon>
        <taxon>Asterales</taxon>
        <taxon>Asteraceae</taxon>
        <taxon>Carduoideae</taxon>
        <taxon>Cardueae</taxon>
        <taxon>Arctiinae</taxon>
        <taxon>Arctium</taxon>
    </lineage>
</organism>
<sequence length="122" mass="12734">MTPVLDTTRVLAPSSMPTGFGSGLPALLGLGLVLPVPLGAIPGSTRSHSRFQGITGSLPISTKVTRVSPEHASLSPSSTNIRIPTLRRALAEETKADSSNKNHQQQIAASNNPIKELSVDTN</sequence>
<evidence type="ECO:0000313" key="2">
    <source>
        <dbReference type="Proteomes" id="UP001055879"/>
    </source>
</evidence>
<evidence type="ECO:0000313" key="1">
    <source>
        <dbReference type="EMBL" id="KAI3672637.1"/>
    </source>
</evidence>